<evidence type="ECO:0000313" key="2">
    <source>
        <dbReference type="Proteomes" id="UP000467841"/>
    </source>
</evidence>
<keyword evidence="2" id="KW-1185">Reference proteome</keyword>
<reference evidence="1" key="1">
    <citation type="submission" date="2020-01" db="EMBL/GenBank/DDBJ databases">
        <authorList>
            <person name="Mishra B."/>
        </authorList>
    </citation>
    <scope>NUCLEOTIDE SEQUENCE [LARGE SCALE GENOMIC DNA]</scope>
</reference>
<sequence>MLSLRSVITQATRGGRCVVSRRNFSLSSFVKETKESIGVEVLMELLPGCGYISIGFLLSLSWEVFQLNKVGKEAAYNEAKKLAMATSGSED</sequence>
<proteinExistence type="predicted"/>
<protein>
    <submittedName>
        <fullName evidence="1">Uncharacterized protein</fullName>
    </submittedName>
</protein>
<accession>A0A6D2KEN7</accession>
<dbReference type="Proteomes" id="UP000467841">
    <property type="component" value="Unassembled WGS sequence"/>
</dbReference>
<comment type="caution">
    <text evidence="1">The sequence shown here is derived from an EMBL/GenBank/DDBJ whole genome shotgun (WGS) entry which is preliminary data.</text>
</comment>
<dbReference type="EMBL" id="CACVBM020001451">
    <property type="protein sequence ID" value="CAA7050719.1"/>
    <property type="molecule type" value="Genomic_DNA"/>
</dbReference>
<gene>
    <name evidence="1" type="ORF">MERR_LOCUS37954</name>
</gene>
<name>A0A6D2KEN7_9BRAS</name>
<dbReference type="AlphaFoldDB" id="A0A6D2KEN7"/>
<organism evidence="1 2">
    <name type="scientific">Microthlaspi erraticum</name>
    <dbReference type="NCBI Taxonomy" id="1685480"/>
    <lineage>
        <taxon>Eukaryota</taxon>
        <taxon>Viridiplantae</taxon>
        <taxon>Streptophyta</taxon>
        <taxon>Embryophyta</taxon>
        <taxon>Tracheophyta</taxon>
        <taxon>Spermatophyta</taxon>
        <taxon>Magnoliopsida</taxon>
        <taxon>eudicotyledons</taxon>
        <taxon>Gunneridae</taxon>
        <taxon>Pentapetalae</taxon>
        <taxon>rosids</taxon>
        <taxon>malvids</taxon>
        <taxon>Brassicales</taxon>
        <taxon>Brassicaceae</taxon>
        <taxon>Coluteocarpeae</taxon>
        <taxon>Microthlaspi</taxon>
    </lineage>
</organism>
<evidence type="ECO:0000313" key="1">
    <source>
        <dbReference type="EMBL" id="CAA7050719.1"/>
    </source>
</evidence>